<dbReference type="EMBL" id="PJQM01000534">
    <property type="protein sequence ID" value="RCI04931.1"/>
    <property type="molecule type" value="Genomic_DNA"/>
</dbReference>
<proteinExistence type="predicted"/>
<feature type="region of interest" description="Disordered" evidence="1">
    <location>
        <begin position="493"/>
        <end position="514"/>
    </location>
</feature>
<protein>
    <submittedName>
        <fullName evidence="2">Uncharacterized protein</fullName>
    </submittedName>
</protein>
<evidence type="ECO:0000256" key="1">
    <source>
        <dbReference type="SAM" id="MobiDB-lite"/>
    </source>
</evidence>
<accession>A0A367KRW7</accession>
<evidence type="ECO:0000313" key="3">
    <source>
        <dbReference type="Proteomes" id="UP000253551"/>
    </source>
</evidence>
<dbReference type="Proteomes" id="UP000253551">
    <property type="component" value="Unassembled WGS sequence"/>
</dbReference>
<name>A0A367KRW7_RHIST</name>
<reference evidence="2 3" key="1">
    <citation type="journal article" date="2018" name="G3 (Bethesda)">
        <title>Phylogenetic and Phylogenomic Definition of Rhizopus Species.</title>
        <authorList>
            <person name="Gryganskyi A.P."/>
            <person name="Golan J."/>
            <person name="Dolatabadi S."/>
            <person name="Mondo S."/>
            <person name="Robb S."/>
            <person name="Idnurm A."/>
            <person name="Muszewska A."/>
            <person name="Steczkiewicz K."/>
            <person name="Masonjones S."/>
            <person name="Liao H.L."/>
            <person name="Gajdeczka M.T."/>
            <person name="Anike F."/>
            <person name="Vuek A."/>
            <person name="Anishchenko I.M."/>
            <person name="Voigt K."/>
            <person name="de Hoog G.S."/>
            <person name="Smith M.E."/>
            <person name="Heitman J."/>
            <person name="Vilgalys R."/>
            <person name="Stajich J.E."/>
        </authorList>
    </citation>
    <scope>NUCLEOTIDE SEQUENCE [LARGE SCALE GENOMIC DNA]</scope>
    <source>
        <strain evidence="2 3">LSU 92-RS-03</strain>
    </source>
</reference>
<feature type="compositionally biased region" description="Low complexity" evidence="1">
    <location>
        <begin position="18"/>
        <end position="32"/>
    </location>
</feature>
<evidence type="ECO:0000313" key="2">
    <source>
        <dbReference type="EMBL" id="RCI04931.1"/>
    </source>
</evidence>
<dbReference type="AlphaFoldDB" id="A0A367KRW7"/>
<feature type="region of interest" description="Disordered" evidence="1">
    <location>
        <begin position="114"/>
        <end position="137"/>
    </location>
</feature>
<feature type="region of interest" description="Disordered" evidence="1">
    <location>
        <begin position="190"/>
        <end position="225"/>
    </location>
</feature>
<feature type="compositionally biased region" description="Basic and acidic residues" evidence="1">
    <location>
        <begin position="205"/>
        <end position="225"/>
    </location>
</feature>
<keyword evidence="3" id="KW-1185">Reference proteome</keyword>
<gene>
    <name evidence="2" type="ORF">CU098_010107</name>
</gene>
<dbReference type="STRING" id="4846.A0A367KRW7"/>
<dbReference type="OrthoDB" id="2272461at2759"/>
<organism evidence="2 3">
    <name type="scientific">Rhizopus stolonifer</name>
    <name type="common">Rhizopus nigricans</name>
    <dbReference type="NCBI Taxonomy" id="4846"/>
    <lineage>
        <taxon>Eukaryota</taxon>
        <taxon>Fungi</taxon>
        <taxon>Fungi incertae sedis</taxon>
        <taxon>Mucoromycota</taxon>
        <taxon>Mucoromycotina</taxon>
        <taxon>Mucoromycetes</taxon>
        <taxon>Mucorales</taxon>
        <taxon>Mucorineae</taxon>
        <taxon>Rhizopodaceae</taxon>
        <taxon>Rhizopus</taxon>
    </lineage>
</organism>
<comment type="caution">
    <text evidence="2">The sequence shown here is derived from an EMBL/GenBank/DDBJ whole genome shotgun (WGS) entry which is preliminary data.</text>
</comment>
<feature type="compositionally biased region" description="Polar residues" evidence="1">
    <location>
        <begin position="493"/>
        <end position="502"/>
    </location>
</feature>
<sequence>MDTGTTSQEAGYVQSPNQQTQQQQQQPTQTTQEDCGILTPTLADILSDDRILRFYQCVKDIKTQGLPSQTGSMFFALCHALGDTVSFLKVPNMSKIMFRQEQQIFAVNVAGTQHDTFQQNPPPPPPQAMAPMSDNNSADMPLMAGGTADLMHDVGSTHTSHLFSAAGADGSPQHLLQAALASVTPHAVSGPVVHQVPAPTTSKRKNNENKDGTKRAKKSSPRDKEYAVRRNEVINDLLKVPEADLLHQANTVDDEVKLIIQGHERSTKHGSLDPLPRFAHFANLAAHYDCDFAPKNAGVYFNYEYFQLYLAYRDMEMEKQRQQQMEGSDPLLANSNWEAIRRRLTIGERICSVCGVVGRGFLLLSRQVSGRKLLHNFNTTEWTEFMREFERPESQQILQTLQTKYSPERFYGPRQELMMVSHPPSSQAPSNTSNNDNASIVEGMVKPNSMPPIDLSAPADVAAVDPVPDTTNENHDDDAVAAVAAAVAAAVGNTSSAASTPVVTEATAAEVNNE</sequence>
<feature type="region of interest" description="Disordered" evidence="1">
    <location>
        <begin position="1"/>
        <end position="33"/>
    </location>
</feature>
<feature type="compositionally biased region" description="Polar residues" evidence="1">
    <location>
        <begin position="1"/>
        <end position="17"/>
    </location>
</feature>